<dbReference type="InterPro" id="IPR056798">
    <property type="entry name" value="ADH_Fe_C"/>
</dbReference>
<dbReference type="PROSITE" id="PS00913">
    <property type="entry name" value="ADH_IRON_1"/>
    <property type="match status" value="1"/>
</dbReference>
<feature type="domain" description="Alcohol dehydrogenase iron-type/glycerol dehydrogenase GldA" evidence="4">
    <location>
        <begin position="7"/>
        <end position="174"/>
    </location>
</feature>
<dbReference type="AlphaFoldDB" id="A0A921HNJ5"/>
<reference evidence="6" key="2">
    <citation type="submission" date="2021-09" db="EMBL/GenBank/DDBJ databases">
        <authorList>
            <person name="Gilroy R."/>
        </authorList>
    </citation>
    <scope>NUCLEOTIDE SEQUENCE</scope>
    <source>
        <strain evidence="6">7318</strain>
    </source>
</reference>
<proteinExistence type="inferred from homology"/>
<feature type="domain" description="Fe-containing alcohol dehydrogenase-like C-terminal" evidence="5">
    <location>
        <begin position="185"/>
        <end position="386"/>
    </location>
</feature>
<protein>
    <submittedName>
        <fullName evidence="6">Iron-containing alcohol dehydrogenase</fullName>
    </submittedName>
</protein>
<dbReference type="CDD" id="cd08194">
    <property type="entry name" value="Fe-ADH-like"/>
    <property type="match status" value="1"/>
</dbReference>
<dbReference type="GO" id="GO:0046872">
    <property type="term" value="F:metal ion binding"/>
    <property type="evidence" value="ECO:0007669"/>
    <property type="project" value="InterPro"/>
</dbReference>
<reference evidence="6" key="1">
    <citation type="journal article" date="2021" name="PeerJ">
        <title>Extensive microbial diversity within the chicken gut microbiome revealed by metagenomics and culture.</title>
        <authorList>
            <person name="Gilroy R."/>
            <person name="Ravi A."/>
            <person name="Getino M."/>
            <person name="Pursley I."/>
            <person name="Horton D.L."/>
            <person name="Alikhan N.F."/>
            <person name="Baker D."/>
            <person name="Gharbi K."/>
            <person name="Hall N."/>
            <person name="Watson M."/>
            <person name="Adriaenssens E.M."/>
            <person name="Foster-Nyarko E."/>
            <person name="Jarju S."/>
            <person name="Secka A."/>
            <person name="Antonio M."/>
            <person name="Oren A."/>
            <person name="Chaudhuri R.R."/>
            <person name="La Ragione R."/>
            <person name="Hildebrand F."/>
            <person name="Pallen M.J."/>
        </authorList>
    </citation>
    <scope>NUCLEOTIDE SEQUENCE</scope>
    <source>
        <strain evidence="6">7318</strain>
    </source>
</reference>
<dbReference type="PANTHER" id="PTHR11496:SF102">
    <property type="entry name" value="ALCOHOL DEHYDROGENASE 4"/>
    <property type="match status" value="1"/>
</dbReference>
<evidence type="ECO:0000259" key="5">
    <source>
        <dbReference type="Pfam" id="PF25137"/>
    </source>
</evidence>
<dbReference type="InterPro" id="IPR001670">
    <property type="entry name" value="ADH_Fe/GldA"/>
</dbReference>
<dbReference type="PANTHER" id="PTHR11496">
    <property type="entry name" value="ALCOHOL DEHYDROGENASE"/>
    <property type="match status" value="1"/>
</dbReference>
<comment type="similarity">
    <text evidence="1">Belongs to the iron-containing alcohol dehydrogenase family.</text>
</comment>
<evidence type="ECO:0000259" key="4">
    <source>
        <dbReference type="Pfam" id="PF00465"/>
    </source>
</evidence>
<dbReference type="GO" id="GO:0004022">
    <property type="term" value="F:alcohol dehydrogenase (NAD+) activity"/>
    <property type="evidence" value="ECO:0007669"/>
    <property type="project" value="TreeGrafter"/>
</dbReference>
<dbReference type="EMBL" id="DYVR01000205">
    <property type="protein sequence ID" value="HJF85478.1"/>
    <property type="molecule type" value="Genomic_DNA"/>
</dbReference>
<dbReference type="Pfam" id="PF00465">
    <property type="entry name" value="Fe-ADH"/>
    <property type="match status" value="1"/>
</dbReference>
<gene>
    <name evidence="6" type="ORF">K8V65_07450</name>
</gene>
<evidence type="ECO:0000256" key="2">
    <source>
        <dbReference type="ARBA" id="ARBA00023002"/>
    </source>
</evidence>
<dbReference type="FunFam" id="1.20.1090.10:FF:000001">
    <property type="entry name" value="Aldehyde-alcohol dehydrogenase"/>
    <property type="match status" value="1"/>
</dbReference>
<dbReference type="InterPro" id="IPR018211">
    <property type="entry name" value="ADH_Fe_CS"/>
</dbReference>
<dbReference type="SUPFAM" id="SSF56796">
    <property type="entry name" value="Dehydroquinate synthase-like"/>
    <property type="match status" value="1"/>
</dbReference>
<dbReference type="Gene3D" id="1.20.1090.10">
    <property type="entry name" value="Dehydroquinate synthase-like - alpha domain"/>
    <property type="match status" value="1"/>
</dbReference>
<sequence length="388" mass="40762">MGVFLVPSKILSGVGAINELGANIEGKGTKALIVTDTFMIKFGNVAKVTAALDAHNIEYAVFDGVTGEPSDKMVAAGVEAYKANGCDFLIALGGGSPMDTAKSIGVMVASGAEKISDFMHKTINVNVPYLVAIPTTAGTGSEATQFTIINDTENNVKMLLAGPSVLPALAVVDPAFTMTAPPSVTANTGVDALCHAVEAYTSRKAQPLSDTFALSAIKRIHKNLPICYADGKNEQARMQMALGATEAGIAFNNSSVTIVHGMSRPIGALFHVPHGLSNAILLPACMEFAIQENTARFAEIARIMGVADENTADMDAAKAFVAEVTRFCKELGIPSTEEVLAKGGFTKDDFFAQLDKMATDALDSGSPSNTMKQPSKEDIIAIYKKLFD</sequence>
<evidence type="ECO:0000313" key="6">
    <source>
        <dbReference type="EMBL" id="HJF85478.1"/>
    </source>
</evidence>
<organism evidence="6 7">
    <name type="scientific">Megamonas hypermegale</name>
    <dbReference type="NCBI Taxonomy" id="158847"/>
    <lineage>
        <taxon>Bacteria</taxon>
        <taxon>Bacillati</taxon>
        <taxon>Bacillota</taxon>
        <taxon>Negativicutes</taxon>
        <taxon>Selenomonadales</taxon>
        <taxon>Selenomonadaceae</taxon>
        <taxon>Megamonas</taxon>
    </lineage>
</organism>
<evidence type="ECO:0000313" key="7">
    <source>
        <dbReference type="Proteomes" id="UP000780768"/>
    </source>
</evidence>
<dbReference type="Gene3D" id="3.40.50.1970">
    <property type="match status" value="1"/>
</dbReference>
<name>A0A921HNJ5_9FIRM</name>
<dbReference type="Proteomes" id="UP000780768">
    <property type="component" value="Unassembled WGS sequence"/>
</dbReference>
<keyword evidence="2" id="KW-0560">Oxidoreductase</keyword>
<dbReference type="FunFam" id="3.40.50.1970:FF:000003">
    <property type="entry name" value="Alcohol dehydrogenase, iron-containing"/>
    <property type="match status" value="1"/>
</dbReference>
<evidence type="ECO:0000256" key="3">
    <source>
        <dbReference type="ARBA" id="ARBA00023027"/>
    </source>
</evidence>
<dbReference type="InterPro" id="IPR039697">
    <property type="entry name" value="Alcohol_dehydrogenase_Fe"/>
</dbReference>
<dbReference type="RefSeq" id="WP_289548927.1">
    <property type="nucleotide sequence ID" value="NZ_CAKMHU010000012.1"/>
</dbReference>
<comment type="caution">
    <text evidence="6">The sequence shown here is derived from an EMBL/GenBank/DDBJ whole genome shotgun (WGS) entry which is preliminary data.</text>
</comment>
<evidence type="ECO:0000256" key="1">
    <source>
        <dbReference type="ARBA" id="ARBA00007358"/>
    </source>
</evidence>
<keyword evidence="3" id="KW-0520">NAD</keyword>
<accession>A0A921HNJ5</accession>
<dbReference type="Pfam" id="PF25137">
    <property type="entry name" value="ADH_Fe_C"/>
    <property type="match status" value="1"/>
</dbReference>